<accession>A0A9Q3DU20</accession>
<comment type="caution">
    <text evidence="2">The sequence shown here is derived from an EMBL/GenBank/DDBJ whole genome shotgun (WGS) entry which is preliminary data.</text>
</comment>
<evidence type="ECO:0000313" key="3">
    <source>
        <dbReference type="Proteomes" id="UP000765509"/>
    </source>
</evidence>
<keyword evidence="3" id="KW-1185">Reference proteome</keyword>
<reference evidence="2" key="1">
    <citation type="submission" date="2021-03" db="EMBL/GenBank/DDBJ databases">
        <title>Draft genome sequence of rust myrtle Austropuccinia psidii MF-1, a brazilian biotype.</title>
        <authorList>
            <person name="Quecine M.C."/>
            <person name="Pachon D.M.R."/>
            <person name="Bonatelli M.L."/>
            <person name="Correr F.H."/>
            <person name="Franceschini L.M."/>
            <person name="Leite T.F."/>
            <person name="Margarido G.R.A."/>
            <person name="Almeida C.A."/>
            <person name="Ferrarezi J.A."/>
            <person name="Labate C.A."/>
        </authorList>
    </citation>
    <scope>NUCLEOTIDE SEQUENCE</scope>
    <source>
        <strain evidence="2">MF-1</strain>
    </source>
</reference>
<protein>
    <submittedName>
        <fullName evidence="2">Uncharacterized protein</fullName>
    </submittedName>
</protein>
<dbReference type="AlphaFoldDB" id="A0A9Q3DU20"/>
<organism evidence="2 3">
    <name type="scientific">Austropuccinia psidii MF-1</name>
    <dbReference type="NCBI Taxonomy" id="1389203"/>
    <lineage>
        <taxon>Eukaryota</taxon>
        <taxon>Fungi</taxon>
        <taxon>Dikarya</taxon>
        <taxon>Basidiomycota</taxon>
        <taxon>Pucciniomycotina</taxon>
        <taxon>Pucciniomycetes</taxon>
        <taxon>Pucciniales</taxon>
        <taxon>Sphaerophragmiaceae</taxon>
        <taxon>Austropuccinia</taxon>
    </lineage>
</organism>
<feature type="region of interest" description="Disordered" evidence="1">
    <location>
        <begin position="169"/>
        <end position="218"/>
    </location>
</feature>
<evidence type="ECO:0000313" key="2">
    <source>
        <dbReference type="EMBL" id="MBW0506713.1"/>
    </source>
</evidence>
<evidence type="ECO:0000256" key="1">
    <source>
        <dbReference type="SAM" id="MobiDB-lite"/>
    </source>
</evidence>
<dbReference type="EMBL" id="AVOT02019248">
    <property type="protein sequence ID" value="MBW0506713.1"/>
    <property type="molecule type" value="Genomic_DNA"/>
</dbReference>
<dbReference type="Proteomes" id="UP000765509">
    <property type="component" value="Unassembled WGS sequence"/>
</dbReference>
<gene>
    <name evidence="2" type="ORF">O181_046428</name>
</gene>
<name>A0A9Q3DU20_9BASI</name>
<proteinExistence type="predicted"/>
<sequence length="218" mass="24175">MSPSNSPDLAFATHPIICLRILNCLLKCLPIQHTSAQRLMGLNLAQNLTVILHNILTCKDDSPGELAHLACSGLNIINLMICPRVPPIYLTEAQFNCEEDVEIPEDRSKDETSDAIPEGISVETPRKGLELLVNTTFPFATSETVTQKQDMLVLSYQALGTKYSEIQKRKSDNSEVQDLAQPPIKKKIDQCKVDSDEESDDEPIPPLIFDESEIQSDA</sequence>